<sequence>MRVITTDKREDVVLRQLRDYCDRVLSSLGRVDQRRWGEVYIRGLIFCEGRRSIKHIAAHVGGCSEQSLQQFVNQSPWDPEPVRRQLATALAH</sequence>
<name>A0ABW3MP04_9PSEU</name>
<feature type="non-terminal residue" evidence="2">
    <location>
        <position position="92"/>
    </location>
</feature>
<dbReference type="PANTHER" id="PTHR33627:SF1">
    <property type="entry name" value="TRANSPOSASE"/>
    <property type="match status" value="1"/>
</dbReference>
<reference evidence="3" key="1">
    <citation type="journal article" date="2019" name="Int. J. Syst. Evol. Microbiol.">
        <title>The Global Catalogue of Microorganisms (GCM) 10K type strain sequencing project: providing services to taxonomists for standard genome sequencing and annotation.</title>
        <authorList>
            <consortium name="The Broad Institute Genomics Platform"/>
            <consortium name="The Broad Institute Genome Sequencing Center for Infectious Disease"/>
            <person name="Wu L."/>
            <person name="Ma J."/>
        </authorList>
    </citation>
    <scope>NUCLEOTIDE SEQUENCE [LARGE SCALE GENOMIC DNA]</scope>
    <source>
        <strain evidence="3">JCM 31486</strain>
    </source>
</reference>
<dbReference type="Proteomes" id="UP001597045">
    <property type="component" value="Unassembled WGS sequence"/>
</dbReference>
<dbReference type="Pfam" id="PF13546">
    <property type="entry name" value="DDE_5"/>
    <property type="match status" value="1"/>
</dbReference>
<comment type="caution">
    <text evidence="2">The sequence shown here is derived from an EMBL/GenBank/DDBJ whole genome shotgun (WGS) entry which is preliminary data.</text>
</comment>
<evidence type="ECO:0000313" key="3">
    <source>
        <dbReference type="Proteomes" id="UP001597045"/>
    </source>
</evidence>
<feature type="domain" description="Transposase IS701-like DDE" evidence="1">
    <location>
        <begin position="24"/>
        <end position="89"/>
    </location>
</feature>
<dbReference type="EMBL" id="JBHTIS010004357">
    <property type="protein sequence ID" value="MFD1052366.1"/>
    <property type="molecule type" value="Genomic_DNA"/>
</dbReference>
<dbReference type="InterPro" id="IPR039365">
    <property type="entry name" value="IS701-like"/>
</dbReference>
<dbReference type="InterPro" id="IPR038721">
    <property type="entry name" value="IS701-like_DDE_dom"/>
</dbReference>
<organism evidence="2 3">
    <name type="scientific">Kibdelosporangium lantanae</name>
    <dbReference type="NCBI Taxonomy" id="1497396"/>
    <lineage>
        <taxon>Bacteria</taxon>
        <taxon>Bacillati</taxon>
        <taxon>Actinomycetota</taxon>
        <taxon>Actinomycetes</taxon>
        <taxon>Pseudonocardiales</taxon>
        <taxon>Pseudonocardiaceae</taxon>
        <taxon>Kibdelosporangium</taxon>
    </lineage>
</organism>
<protein>
    <submittedName>
        <fullName evidence="2">Transposase</fullName>
    </submittedName>
</protein>
<keyword evidence="3" id="KW-1185">Reference proteome</keyword>
<gene>
    <name evidence="2" type="ORF">ACFQ1S_45690</name>
</gene>
<evidence type="ECO:0000259" key="1">
    <source>
        <dbReference type="Pfam" id="PF13546"/>
    </source>
</evidence>
<accession>A0ABW3MP04</accession>
<evidence type="ECO:0000313" key="2">
    <source>
        <dbReference type="EMBL" id="MFD1052366.1"/>
    </source>
</evidence>
<dbReference type="PANTHER" id="PTHR33627">
    <property type="entry name" value="TRANSPOSASE"/>
    <property type="match status" value="1"/>
</dbReference>
<proteinExistence type="predicted"/>